<feature type="non-terminal residue" evidence="1">
    <location>
        <position position="249"/>
    </location>
</feature>
<sequence length="249" mass="26257">MVQTAGTGNLASAQRIVIEQARYTAEHNAPMLQLVEKFKLAEGVKQIDVPKVGQFTAQSVGDGVDIVDEQDIGMTITTLTTSEVGMKIILTDKLVSQLNEDTFRMVGKQAGDAMARKKDRDLIALFTALNGGVDLGSTGRNLNIGNLGVLLGWALANKLPSPYHMVVHPWALADLTFSVGGIALGSATAGAALAGDYAVDILNKYSSTVNIGGMPVFHDGNIDIDTNADATGAIFSKEALAYAESVNYN</sequence>
<dbReference type="AlphaFoldDB" id="A0A0F8WGU7"/>
<comment type="caution">
    <text evidence="1">The sequence shown here is derived from an EMBL/GenBank/DDBJ whole genome shotgun (WGS) entry which is preliminary data.</text>
</comment>
<proteinExistence type="predicted"/>
<dbReference type="Pfam" id="PF25209">
    <property type="entry name" value="Phage_capsid_4"/>
    <property type="match status" value="1"/>
</dbReference>
<dbReference type="EMBL" id="LAZR01065166">
    <property type="protein sequence ID" value="KKK56082.1"/>
    <property type="molecule type" value="Genomic_DNA"/>
</dbReference>
<gene>
    <name evidence="1" type="ORF">LCGC14_3068110</name>
</gene>
<reference evidence="1" key="1">
    <citation type="journal article" date="2015" name="Nature">
        <title>Complex archaea that bridge the gap between prokaryotes and eukaryotes.</title>
        <authorList>
            <person name="Spang A."/>
            <person name="Saw J.H."/>
            <person name="Jorgensen S.L."/>
            <person name="Zaremba-Niedzwiedzka K."/>
            <person name="Martijn J."/>
            <person name="Lind A.E."/>
            <person name="van Eijk R."/>
            <person name="Schleper C."/>
            <person name="Guy L."/>
            <person name="Ettema T.J."/>
        </authorList>
    </citation>
    <scope>NUCLEOTIDE SEQUENCE</scope>
</reference>
<protein>
    <submittedName>
        <fullName evidence="1">Uncharacterized protein</fullName>
    </submittedName>
</protein>
<evidence type="ECO:0000313" key="1">
    <source>
        <dbReference type="EMBL" id="KKK56082.1"/>
    </source>
</evidence>
<name>A0A0F8WGU7_9ZZZZ</name>
<organism evidence="1">
    <name type="scientific">marine sediment metagenome</name>
    <dbReference type="NCBI Taxonomy" id="412755"/>
    <lineage>
        <taxon>unclassified sequences</taxon>
        <taxon>metagenomes</taxon>
        <taxon>ecological metagenomes</taxon>
    </lineage>
</organism>
<accession>A0A0F8WGU7</accession>